<dbReference type="CDD" id="cd06225">
    <property type="entry name" value="HAMP"/>
    <property type="match status" value="1"/>
</dbReference>
<evidence type="ECO:0000256" key="6">
    <source>
        <dbReference type="ARBA" id="ARBA00022741"/>
    </source>
</evidence>
<dbReference type="GO" id="GO:0000155">
    <property type="term" value="F:phosphorelay sensor kinase activity"/>
    <property type="evidence" value="ECO:0007669"/>
    <property type="project" value="InterPro"/>
</dbReference>
<protein>
    <recommendedName>
        <fullName evidence="3">histidine kinase</fullName>
        <ecNumber evidence="3">2.7.13.3</ecNumber>
    </recommendedName>
</protein>
<dbReference type="InterPro" id="IPR003660">
    <property type="entry name" value="HAMP_dom"/>
</dbReference>
<keyword evidence="8" id="KW-0067">ATP-binding</keyword>
<reference evidence="13 14" key="1">
    <citation type="submission" date="2016-11" db="EMBL/GenBank/DDBJ databases">
        <authorList>
            <person name="Jaros S."/>
            <person name="Januszkiewicz K."/>
            <person name="Wedrychowicz H."/>
        </authorList>
    </citation>
    <scope>NUCLEOTIDE SEQUENCE [LARGE SCALE GENOMIC DNA]</scope>
    <source>
        <strain evidence="13 14">DSM 15929</strain>
    </source>
</reference>
<dbReference type="EMBL" id="FRAC01000006">
    <property type="protein sequence ID" value="SHJ44484.1"/>
    <property type="molecule type" value="Genomic_DNA"/>
</dbReference>
<dbReference type="AlphaFoldDB" id="A0A1M6JCX5"/>
<dbReference type="GO" id="GO:0000156">
    <property type="term" value="F:phosphorelay response regulator activity"/>
    <property type="evidence" value="ECO:0007669"/>
    <property type="project" value="TreeGrafter"/>
</dbReference>
<keyword evidence="4" id="KW-0597">Phosphoprotein</keyword>
<dbReference type="SMART" id="SM00388">
    <property type="entry name" value="HisKA"/>
    <property type="match status" value="1"/>
</dbReference>
<accession>A0A1M6JCX5</accession>
<dbReference type="Gene3D" id="6.10.340.10">
    <property type="match status" value="1"/>
</dbReference>
<evidence type="ECO:0000313" key="14">
    <source>
        <dbReference type="Proteomes" id="UP000184386"/>
    </source>
</evidence>
<dbReference type="GO" id="GO:0030295">
    <property type="term" value="F:protein kinase activator activity"/>
    <property type="evidence" value="ECO:0007669"/>
    <property type="project" value="TreeGrafter"/>
</dbReference>
<feature type="domain" description="Histidine kinase" evidence="11">
    <location>
        <begin position="143"/>
        <end position="353"/>
    </location>
</feature>
<comment type="subcellular location">
    <subcellularLocation>
        <location evidence="2">Membrane</location>
    </subcellularLocation>
</comment>
<organism evidence="13 14">
    <name type="scientific">Anaerocolumna jejuensis DSM 15929</name>
    <dbReference type="NCBI Taxonomy" id="1121322"/>
    <lineage>
        <taxon>Bacteria</taxon>
        <taxon>Bacillati</taxon>
        <taxon>Bacillota</taxon>
        <taxon>Clostridia</taxon>
        <taxon>Lachnospirales</taxon>
        <taxon>Lachnospiraceae</taxon>
        <taxon>Anaerocolumna</taxon>
    </lineage>
</organism>
<dbReference type="InterPro" id="IPR050351">
    <property type="entry name" value="BphY/WalK/GraS-like"/>
</dbReference>
<dbReference type="SMART" id="SM00387">
    <property type="entry name" value="HATPase_c"/>
    <property type="match status" value="1"/>
</dbReference>
<dbReference type="Pfam" id="PF02518">
    <property type="entry name" value="HATPase_c"/>
    <property type="match status" value="1"/>
</dbReference>
<dbReference type="OrthoDB" id="9813151at2"/>
<evidence type="ECO:0000256" key="8">
    <source>
        <dbReference type="ARBA" id="ARBA00022840"/>
    </source>
</evidence>
<evidence type="ECO:0000256" key="7">
    <source>
        <dbReference type="ARBA" id="ARBA00022777"/>
    </source>
</evidence>
<dbReference type="CDD" id="cd00082">
    <property type="entry name" value="HisKA"/>
    <property type="match status" value="1"/>
</dbReference>
<dbReference type="SUPFAM" id="SSF55874">
    <property type="entry name" value="ATPase domain of HSP90 chaperone/DNA topoisomerase II/histidine kinase"/>
    <property type="match status" value="1"/>
</dbReference>
<keyword evidence="7 13" id="KW-0418">Kinase</keyword>
<dbReference type="SUPFAM" id="SSF47384">
    <property type="entry name" value="Homodimeric domain of signal transducing histidine kinase"/>
    <property type="match status" value="1"/>
</dbReference>
<dbReference type="PANTHER" id="PTHR42878">
    <property type="entry name" value="TWO-COMPONENT HISTIDINE KINASE"/>
    <property type="match status" value="1"/>
</dbReference>
<name>A0A1M6JCX5_9FIRM</name>
<dbReference type="GO" id="GO:0005524">
    <property type="term" value="F:ATP binding"/>
    <property type="evidence" value="ECO:0007669"/>
    <property type="project" value="UniProtKB-KW"/>
</dbReference>
<evidence type="ECO:0000256" key="2">
    <source>
        <dbReference type="ARBA" id="ARBA00004370"/>
    </source>
</evidence>
<dbReference type="PRINTS" id="PR00344">
    <property type="entry name" value="BCTRLSENSOR"/>
</dbReference>
<dbReference type="EC" id="2.7.13.3" evidence="3"/>
<evidence type="ECO:0000256" key="4">
    <source>
        <dbReference type="ARBA" id="ARBA00022553"/>
    </source>
</evidence>
<dbReference type="PROSITE" id="PS50109">
    <property type="entry name" value="HIS_KIN"/>
    <property type="match status" value="1"/>
</dbReference>
<evidence type="ECO:0000256" key="9">
    <source>
        <dbReference type="ARBA" id="ARBA00023012"/>
    </source>
</evidence>
<feature type="transmembrane region" description="Helical" evidence="10">
    <location>
        <begin position="60"/>
        <end position="77"/>
    </location>
</feature>
<feature type="transmembrane region" description="Helical" evidence="10">
    <location>
        <begin position="20"/>
        <end position="40"/>
    </location>
</feature>
<feature type="domain" description="HAMP" evidence="12">
    <location>
        <begin position="79"/>
        <end position="135"/>
    </location>
</feature>
<gene>
    <name evidence="13" type="ORF">SAMN02745136_00028</name>
</gene>
<keyword evidence="9" id="KW-0902">Two-component regulatory system</keyword>
<keyword evidence="5" id="KW-0808">Transferase</keyword>
<evidence type="ECO:0000256" key="3">
    <source>
        <dbReference type="ARBA" id="ARBA00012438"/>
    </source>
</evidence>
<dbReference type="CDD" id="cd00075">
    <property type="entry name" value="HATPase"/>
    <property type="match status" value="1"/>
</dbReference>
<keyword evidence="10" id="KW-1133">Transmembrane helix</keyword>
<dbReference type="GO" id="GO:0007234">
    <property type="term" value="P:osmosensory signaling via phosphorelay pathway"/>
    <property type="evidence" value="ECO:0007669"/>
    <property type="project" value="TreeGrafter"/>
</dbReference>
<dbReference type="InterPro" id="IPR005467">
    <property type="entry name" value="His_kinase_dom"/>
</dbReference>
<dbReference type="SMART" id="SM00304">
    <property type="entry name" value="HAMP"/>
    <property type="match status" value="1"/>
</dbReference>
<dbReference type="STRING" id="1121322.SAMN02745136_00028"/>
<dbReference type="Pfam" id="PF00512">
    <property type="entry name" value="HisKA"/>
    <property type="match status" value="1"/>
</dbReference>
<dbReference type="InterPro" id="IPR003661">
    <property type="entry name" value="HisK_dim/P_dom"/>
</dbReference>
<dbReference type="Pfam" id="PF00672">
    <property type="entry name" value="HAMP"/>
    <property type="match status" value="1"/>
</dbReference>
<dbReference type="InterPro" id="IPR003594">
    <property type="entry name" value="HATPase_dom"/>
</dbReference>
<dbReference type="InterPro" id="IPR036890">
    <property type="entry name" value="HATPase_C_sf"/>
</dbReference>
<dbReference type="Proteomes" id="UP000184386">
    <property type="component" value="Unassembled WGS sequence"/>
</dbReference>
<evidence type="ECO:0000259" key="12">
    <source>
        <dbReference type="PROSITE" id="PS50885"/>
    </source>
</evidence>
<keyword evidence="10" id="KW-0472">Membrane</keyword>
<dbReference type="PROSITE" id="PS51257">
    <property type="entry name" value="PROKAR_LIPOPROTEIN"/>
    <property type="match status" value="1"/>
</dbReference>
<dbReference type="Gene3D" id="3.30.565.10">
    <property type="entry name" value="Histidine kinase-like ATPase, C-terminal domain"/>
    <property type="match status" value="1"/>
</dbReference>
<keyword evidence="10" id="KW-0812">Transmembrane</keyword>
<comment type="catalytic activity">
    <reaction evidence="1">
        <text>ATP + protein L-histidine = ADP + protein N-phospho-L-histidine.</text>
        <dbReference type="EC" id="2.7.13.3"/>
    </reaction>
</comment>
<proteinExistence type="predicted"/>
<keyword evidence="6" id="KW-0547">Nucleotide-binding</keyword>
<evidence type="ECO:0000256" key="1">
    <source>
        <dbReference type="ARBA" id="ARBA00000085"/>
    </source>
</evidence>
<dbReference type="InterPro" id="IPR004358">
    <property type="entry name" value="Sig_transdc_His_kin-like_C"/>
</dbReference>
<evidence type="ECO:0000313" key="13">
    <source>
        <dbReference type="EMBL" id="SHJ44484.1"/>
    </source>
</evidence>
<dbReference type="SUPFAM" id="SSF158472">
    <property type="entry name" value="HAMP domain-like"/>
    <property type="match status" value="1"/>
</dbReference>
<dbReference type="PROSITE" id="PS50885">
    <property type="entry name" value="HAMP"/>
    <property type="match status" value="1"/>
</dbReference>
<dbReference type="PANTHER" id="PTHR42878:SF7">
    <property type="entry name" value="SENSOR HISTIDINE KINASE GLRK"/>
    <property type="match status" value="1"/>
</dbReference>
<sequence>MRKQLNKSQDKRINAKRPFWKEFLIIWGVVLISCTGSVLIFNQQMADKDGPIEMVIANSLYVFFVGLVVSIVTRYIMYSGFSKPILELAQAAKKIAQGDFTVRVRSQRKDDKKDELEVLIDDFNKMAEELATNETLKGDFIVNISHEIKTPLAIIQNYAAALRKEELSKEDKGEYIITIMEASHKLSELVSNILRLNKLENQEIIQVSPYSLDEQLRFCILALEDRFDEKHIEFEADLEEITIATDESLMEIAWNNLLTNAIKFTEPGGKVKVGLKRDGGNAVVSVSDNGCGMNEETSRRIFDRFYQGDTSHSTEGNGLGLSLVKRVIELAGGTIQVDSEPEKGTTFNISMKL</sequence>
<evidence type="ECO:0000256" key="5">
    <source>
        <dbReference type="ARBA" id="ARBA00022679"/>
    </source>
</evidence>
<evidence type="ECO:0000259" key="11">
    <source>
        <dbReference type="PROSITE" id="PS50109"/>
    </source>
</evidence>
<dbReference type="FunFam" id="3.30.565.10:FF:000006">
    <property type="entry name" value="Sensor histidine kinase WalK"/>
    <property type="match status" value="1"/>
</dbReference>
<evidence type="ECO:0000256" key="10">
    <source>
        <dbReference type="SAM" id="Phobius"/>
    </source>
</evidence>
<dbReference type="RefSeq" id="WP_073271602.1">
    <property type="nucleotide sequence ID" value="NZ_FRAC01000006.1"/>
</dbReference>
<dbReference type="GO" id="GO:0016020">
    <property type="term" value="C:membrane"/>
    <property type="evidence" value="ECO:0007669"/>
    <property type="project" value="UniProtKB-SubCell"/>
</dbReference>
<dbReference type="InterPro" id="IPR036097">
    <property type="entry name" value="HisK_dim/P_sf"/>
</dbReference>
<keyword evidence="14" id="KW-1185">Reference proteome</keyword>
<dbReference type="Gene3D" id="1.10.287.130">
    <property type="match status" value="1"/>
</dbReference>